<dbReference type="AlphaFoldDB" id="A0A5J5FAW8"/>
<evidence type="ECO:0000313" key="2">
    <source>
        <dbReference type="EMBL" id="KAA8914396.1"/>
    </source>
</evidence>
<dbReference type="EMBL" id="VXIS01000006">
    <property type="protein sequence ID" value="KAA8914396.1"/>
    <property type="molecule type" value="Genomic_DNA"/>
</dbReference>
<evidence type="ECO:0000256" key="1">
    <source>
        <dbReference type="SAM" id="MobiDB-lite"/>
    </source>
</evidence>
<feature type="compositionally biased region" description="Pro residues" evidence="1">
    <location>
        <begin position="30"/>
        <end position="48"/>
    </location>
</feature>
<dbReference type="InParanoid" id="A0A5J5FAW8"/>
<evidence type="ECO:0000313" key="3">
    <source>
        <dbReference type="Proteomes" id="UP000326924"/>
    </source>
</evidence>
<accession>A0A5J5FAW8</accession>
<sequence length="70" mass="7668">MTAKRNTQRIEETAEQPVIRMGNIQQAVKPEPPPPVLPPPPPELPPLPHCSQQPAPQPPPPPPRQTPVPQ</sequence>
<gene>
    <name evidence="2" type="ORF">FN846DRAFT_902112</name>
</gene>
<proteinExistence type="predicted"/>
<keyword evidence="3" id="KW-1185">Reference proteome</keyword>
<reference evidence="2 3" key="1">
    <citation type="submission" date="2019-09" db="EMBL/GenBank/DDBJ databases">
        <title>Draft genome of the ectomycorrhizal ascomycete Sphaerosporella brunnea.</title>
        <authorList>
            <consortium name="DOE Joint Genome Institute"/>
            <person name="Benucci G.M."/>
            <person name="Marozzi G."/>
            <person name="Antonielli L."/>
            <person name="Sanchez S."/>
            <person name="Marco P."/>
            <person name="Wang X."/>
            <person name="Falini L.B."/>
            <person name="Barry K."/>
            <person name="Haridas S."/>
            <person name="Lipzen A."/>
            <person name="Labutti K."/>
            <person name="Grigoriev I.V."/>
            <person name="Murat C."/>
            <person name="Martin F."/>
            <person name="Albertini E."/>
            <person name="Donnini D."/>
            <person name="Bonito G."/>
        </authorList>
    </citation>
    <scope>NUCLEOTIDE SEQUENCE [LARGE SCALE GENOMIC DNA]</scope>
    <source>
        <strain evidence="2 3">Sb_GMNB300</strain>
    </source>
</reference>
<name>A0A5J5FAW8_9PEZI</name>
<organism evidence="2 3">
    <name type="scientific">Sphaerosporella brunnea</name>
    <dbReference type="NCBI Taxonomy" id="1250544"/>
    <lineage>
        <taxon>Eukaryota</taxon>
        <taxon>Fungi</taxon>
        <taxon>Dikarya</taxon>
        <taxon>Ascomycota</taxon>
        <taxon>Pezizomycotina</taxon>
        <taxon>Pezizomycetes</taxon>
        <taxon>Pezizales</taxon>
        <taxon>Pyronemataceae</taxon>
        <taxon>Sphaerosporella</taxon>
    </lineage>
</organism>
<feature type="region of interest" description="Disordered" evidence="1">
    <location>
        <begin position="1"/>
        <end position="70"/>
    </location>
</feature>
<comment type="caution">
    <text evidence="2">The sequence shown here is derived from an EMBL/GenBank/DDBJ whole genome shotgun (WGS) entry which is preliminary data.</text>
</comment>
<feature type="compositionally biased region" description="Pro residues" evidence="1">
    <location>
        <begin position="55"/>
        <end position="70"/>
    </location>
</feature>
<dbReference type="Proteomes" id="UP000326924">
    <property type="component" value="Unassembled WGS sequence"/>
</dbReference>
<protein>
    <submittedName>
        <fullName evidence="2">Uncharacterized protein</fullName>
    </submittedName>
</protein>